<proteinExistence type="predicted"/>
<dbReference type="AlphaFoldDB" id="A0AAE0VLT3"/>
<evidence type="ECO:0000313" key="2">
    <source>
        <dbReference type="Proteomes" id="UP001195483"/>
    </source>
</evidence>
<evidence type="ECO:0000313" key="1">
    <source>
        <dbReference type="EMBL" id="KAK3582629.1"/>
    </source>
</evidence>
<evidence type="ECO:0008006" key="3">
    <source>
        <dbReference type="Google" id="ProtNLM"/>
    </source>
</evidence>
<protein>
    <recommendedName>
        <fullName evidence="3">DUF3109 domain-containing protein</fullName>
    </recommendedName>
</protein>
<gene>
    <name evidence="1" type="ORF">CHS0354_024183</name>
</gene>
<dbReference type="Proteomes" id="UP001195483">
    <property type="component" value="Unassembled WGS sequence"/>
</dbReference>
<dbReference type="InterPro" id="IPR021458">
    <property type="entry name" value="Rv0495c"/>
</dbReference>
<sequence>MVTDIKGTLLESTILETKFCCDLPVCKGACCVQGELGAPVSIEDIETIEGLLDEIKPIMNPKSRSIIENEGIYDEKEGEYFLKAVDCKECVFVLFDDEHIASCVLEKAYHERGMKGYRKPLSCALFPIRLKKRYGLEIMTYEKLPICSAGREKDSHLRKYKGEDWIEDATNHAKELTDTL</sequence>
<accession>A0AAE0VLT3</accession>
<dbReference type="Pfam" id="PF11307">
    <property type="entry name" value="DUF3109"/>
    <property type="match status" value="1"/>
</dbReference>
<dbReference type="EMBL" id="JAEAOA010001427">
    <property type="protein sequence ID" value="KAK3582629.1"/>
    <property type="molecule type" value="Genomic_DNA"/>
</dbReference>
<keyword evidence="2" id="KW-1185">Reference proteome</keyword>
<comment type="caution">
    <text evidence="1">The sequence shown here is derived from an EMBL/GenBank/DDBJ whole genome shotgun (WGS) entry which is preliminary data.</text>
</comment>
<reference evidence="1" key="3">
    <citation type="submission" date="2023-05" db="EMBL/GenBank/DDBJ databases">
        <authorList>
            <person name="Smith C.H."/>
        </authorList>
    </citation>
    <scope>NUCLEOTIDE SEQUENCE</scope>
    <source>
        <strain evidence="1">CHS0354</strain>
        <tissue evidence="1">Mantle</tissue>
    </source>
</reference>
<reference evidence="1" key="2">
    <citation type="journal article" date="2021" name="Genome Biol. Evol.">
        <title>Developing a high-quality reference genome for a parasitic bivalve with doubly uniparental inheritance (Bivalvia: Unionida).</title>
        <authorList>
            <person name="Smith C.H."/>
        </authorList>
    </citation>
    <scope>NUCLEOTIDE SEQUENCE</scope>
    <source>
        <strain evidence="1">CHS0354</strain>
        <tissue evidence="1">Mantle</tissue>
    </source>
</reference>
<organism evidence="1 2">
    <name type="scientific">Potamilus streckersoni</name>
    <dbReference type="NCBI Taxonomy" id="2493646"/>
    <lineage>
        <taxon>Eukaryota</taxon>
        <taxon>Metazoa</taxon>
        <taxon>Spiralia</taxon>
        <taxon>Lophotrochozoa</taxon>
        <taxon>Mollusca</taxon>
        <taxon>Bivalvia</taxon>
        <taxon>Autobranchia</taxon>
        <taxon>Heteroconchia</taxon>
        <taxon>Palaeoheterodonta</taxon>
        <taxon>Unionida</taxon>
        <taxon>Unionoidea</taxon>
        <taxon>Unionidae</taxon>
        <taxon>Ambleminae</taxon>
        <taxon>Lampsilini</taxon>
        <taxon>Potamilus</taxon>
    </lineage>
</organism>
<name>A0AAE0VLT3_9BIVA</name>
<reference evidence="1" key="1">
    <citation type="journal article" date="2021" name="Genome Biol. Evol.">
        <title>A High-Quality Reference Genome for a Parasitic Bivalve with Doubly Uniparental Inheritance (Bivalvia: Unionida).</title>
        <authorList>
            <person name="Smith C.H."/>
        </authorList>
    </citation>
    <scope>NUCLEOTIDE SEQUENCE</scope>
    <source>
        <strain evidence="1">CHS0354</strain>
    </source>
</reference>